<organism evidence="2 3">
    <name type="scientific">Batrachochytrium dendrobatidis (strain JEL423)</name>
    <dbReference type="NCBI Taxonomy" id="403673"/>
    <lineage>
        <taxon>Eukaryota</taxon>
        <taxon>Fungi</taxon>
        <taxon>Fungi incertae sedis</taxon>
        <taxon>Chytridiomycota</taxon>
        <taxon>Chytridiomycota incertae sedis</taxon>
        <taxon>Chytridiomycetes</taxon>
        <taxon>Rhizophydiales</taxon>
        <taxon>Rhizophydiales incertae sedis</taxon>
        <taxon>Batrachochytrium</taxon>
    </lineage>
</organism>
<evidence type="ECO:0000256" key="1">
    <source>
        <dbReference type="SAM" id="MobiDB-lite"/>
    </source>
</evidence>
<reference evidence="2 3" key="2">
    <citation type="submission" date="2016-05" db="EMBL/GenBank/DDBJ databases">
        <title>Lineage-specific infection strategies underlie the spectrum of fungal disease in amphibians.</title>
        <authorList>
            <person name="Cuomo C.A."/>
            <person name="Farrer R.A."/>
            <person name="James T."/>
            <person name="Longcore J."/>
            <person name="Birren B."/>
        </authorList>
    </citation>
    <scope>NUCLEOTIDE SEQUENCE [LARGE SCALE GENOMIC DNA]</scope>
    <source>
        <strain evidence="2 3">JEL423</strain>
    </source>
</reference>
<accession>A0A177W871</accession>
<evidence type="ECO:0000313" key="2">
    <source>
        <dbReference type="EMBL" id="OAJ35956.1"/>
    </source>
</evidence>
<proteinExistence type="predicted"/>
<dbReference type="AlphaFoldDB" id="A0A177W871"/>
<dbReference type="VEuPathDB" id="FungiDB:BDEG_20178"/>
<gene>
    <name evidence="2" type="ORF">BDEG_20178</name>
</gene>
<evidence type="ECO:0000313" key="3">
    <source>
        <dbReference type="Proteomes" id="UP000077115"/>
    </source>
</evidence>
<sequence length="113" mass="12648">MMKRYPLVTAGNGKICAVSGGGQASDGGFNHEPSCTCGYPSEKHESIQQHIVMVVNILLGNIWVYHKQDRLLGHIKYTRGPTIPYVPMRISRHKKTNRHSPLEPEQQPPAFRG</sequence>
<feature type="region of interest" description="Disordered" evidence="1">
    <location>
        <begin position="91"/>
        <end position="113"/>
    </location>
</feature>
<reference evidence="2 3" key="1">
    <citation type="submission" date="2006-10" db="EMBL/GenBank/DDBJ databases">
        <title>The Genome Sequence of Batrachochytrium dendrobatidis JEL423.</title>
        <authorList>
            <consortium name="The Broad Institute Genome Sequencing Platform"/>
            <person name="Birren B."/>
            <person name="Lander E."/>
            <person name="Galagan J."/>
            <person name="Cuomo C."/>
            <person name="Devon K."/>
            <person name="Jaffe D."/>
            <person name="Butler J."/>
            <person name="Alvarez P."/>
            <person name="Gnerre S."/>
            <person name="Grabherr M."/>
            <person name="Kleber M."/>
            <person name="Mauceli E."/>
            <person name="Brockman W."/>
            <person name="Young S."/>
            <person name="LaButti K."/>
            <person name="Sykes S."/>
            <person name="DeCaprio D."/>
            <person name="Crawford M."/>
            <person name="Koehrsen M."/>
            <person name="Engels R."/>
            <person name="Montgomery P."/>
            <person name="Pearson M."/>
            <person name="Howarth C."/>
            <person name="Larson L."/>
            <person name="White J."/>
            <person name="O'Leary S."/>
            <person name="Kodira C."/>
            <person name="Zeng Q."/>
            <person name="Yandava C."/>
            <person name="Alvarado L."/>
            <person name="Longcore J."/>
            <person name="James T."/>
        </authorList>
    </citation>
    <scope>NUCLEOTIDE SEQUENCE [LARGE SCALE GENOMIC DNA]</scope>
    <source>
        <strain evidence="2 3">JEL423</strain>
    </source>
</reference>
<name>A0A177W871_BATDL</name>
<dbReference type="Proteomes" id="UP000077115">
    <property type="component" value="Unassembled WGS sequence"/>
</dbReference>
<protein>
    <submittedName>
        <fullName evidence="2">Uncharacterized protein</fullName>
    </submittedName>
</protein>
<dbReference type="EMBL" id="DS022300">
    <property type="protein sequence ID" value="OAJ35956.1"/>
    <property type="molecule type" value="Genomic_DNA"/>
</dbReference>